<dbReference type="Proteomes" id="UP000600247">
    <property type="component" value="Unassembled WGS sequence"/>
</dbReference>
<name>A0A917HKN6_9BACL</name>
<dbReference type="AlphaFoldDB" id="A0A917HKN6"/>
<feature type="repeat" description="NHL" evidence="2">
    <location>
        <begin position="405"/>
        <end position="435"/>
    </location>
</feature>
<dbReference type="EMBL" id="BMHY01000010">
    <property type="protein sequence ID" value="GGG82616.1"/>
    <property type="molecule type" value="Genomic_DNA"/>
</dbReference>
<feature type="domain" description="SLH" evidence="4">
    <location>
        <begin position="875"/>
        <end position="938"/>
    </location>
</feature>
<comment type="caution">
    <text evidence="5">The sequence shown here is derived from an EMBL/GenBank/DDBJ whole genome shotgun (WGS) entry which is preliminary data.</text>
</comment>
<evidence type="ECO:0000256" key="2">
    <source>
        <dbReference type="PROSITE-ProRule" id="PRU00504"/>
    </source>
</evidence>
<dbReference type="InterPro" id="IPR050952">
    <property type="entry name" value="TRIM-NHL_E3_ligases"/>
</dbReference>
<dbReference type="Pfam" id="PF01436">
    <property type="entry name" value="NHL"/>
    <property type="match status" value="3"/>
</dbReference>
<dbReference type="PANTHER" id="PTHR24104">
    <property type="entry name" value="E3 UBIQUITIN-PROTEIN LIGASE NHLRC1-RELATED"/>
    <property type="match status" value="1"/>
</dbReference>
<feature type="compositionally biased region" description="Gly residues" evidence="3">
    <location>
        <begin position="582"/>
        <end position="653"/>
    </location>
</feature>
<evidence type="ECO:0000313" key="5">
    <source>
        <dbReference type="EMBL" id="GGG82616.1"/>
    </source>
</evidence>
<evidence type="ECO:0000259" key="4">
    <source>
        <dbReference type="PROSITE" id="PS51272"/>
    </source>
</evidence>
<organism evidence="5 6">
    <name type="scientific">Paenibacillus radicis</name>
    <name type="common">ex Gao et al. 2016</name>
    <dbReference type="NCBI Taxonomy" id="1737354"/>
    <lineage>
        <taxon>Bacteria</taxon>
        <taxon>Bacillati</taxon>
        <taxon>Bacillota</taxon>
        <taxon>Bacilli</taxon>
        <taxon>Bacillales</taxon>
        <taxon>Paenibacillaceae</taxon>
        <taxon>Paenibacillus</taxon>
    </lineage>
</organism>
<dbReference type="Pfam" id="PF00395">
    <property type="entry name" value="SLH"/>
    <property type="match status" value="3"/>
</dbReference>
<dbReference type="PROSITE" id="PS51272">
    <property type="entry name" value="SLH"/>
    <property type="match status" value="3"/>
</dbReference>
<dbReference type="InterPro" id="IPR001119">
    <property type="entry name" value="SLH_dom"/>
</dbReference>
<feature type="domain" description="SLH" evidence="4">
    <location>
        <begin position="940"/>
        <end position="1003"/>
    </location>
</feature>
<keyword evidence="1" id="KW-0677">Repeat</keyword>
<reference evidence="5 6" key="1">
    <citation type="journal article" date="2014" name="Int. J. Syst. Evol. Microbiol.">
        <title>Complete genome sequence of Corynebacterium casei LMG S-19264T (=DSM 44701T), isolated from a smear-ripened cheese.</title>
        <authorList>
            <consortium name="US DOE Joint Genome Institute (JGI-PGF)"/>
            <person name="Walter F."/>
            <person name="Albersmeier A."/>
            <person name="Kalinowski J."/>
            <person name="Ruckert C."/>
        </authorList>
    </citation>
    <scope>NUCLEOTIDE SEQUENCE [LARGE SCALE GENOMIC DNA]</scope>
    <source>
        <strain evidence="5 6">CGMCC 1.15286</strain>
    </source>
</reference>
<dbReference type="PANTHER" id="PTHR24104:SF25">
    <property type="entry name" value="PROTEIN LIN-41"/>
    <property type="match status" value="1"/>
</dbReference>
<feature type="repeat" description="NHL" evidence="2">
    <location>
        <begin position="261"/>
        <end position="304"/>
    </location>
</feature>
<dbReference type="GO" id="GO:0008270">
    <property type="term" value="F:zinc ion binding"/>
    <property type="evidence" value="ECO:0007669"/>
    <property type="project" value="UniProtKB-KW"/>
</dbReference>
<gene>
    <name evidence="5" type="ORF">GCM10010918_45060</name>
</gene>
<evidence type="ECO:0000256" key="3">
    <source>
        <dbReference type="SAM" id="MobiDB-lite"/>
    </source>
</evidence>
<dbReference type="Gene3D" id="2.120.10.30">
    <property type="entry name" value="TolB, C-terminal domain"/>
    <property type="match status" value="4"/>
</dbReference>
<protein>
    <recommendedName>
        <fullName evidence="4">SLH domain-containing protein</fullName>
    </recommendedName>
</protein>
<dbReference type="SUPFAM" id="SSF63829">
    <property type="entry name" value="Calcium-dependent phosphotriesterase"/>
    <property type="match status" value="2"/>
</dbReference>
<feature type="region of interest" description="Disordered" evidence="3">
    <location>
        <begin position="577"/>
        <end position="667"/>
    </location>
</feature>
<feature type="repeat" description="NHL" evidence="2">
    <location>
        <begin position="541"/>
        <end position="580"/>
    </location>
</feature>
<dbReference type="Gene3D" id="2.40.10.500">
    <property type="match status" value="1"/>
</dbReference>
<feature type="repeat" description="NHL" evidence="2">
    <location>
        <begin position="312"/>
        <end position="351"/>
    </location>
</feature>
<accession>A0A917HKN6</accession>
<feature type="domain" description="SLH" evidence="4">
    <location>
        <begin position="1011"/>
        <end position="1072"/>
    </location>
</feature>
<dbReference type="InterPro" id="IPR001258">
    <property type="entry name" value="NHL_repeat"/>
</dbReference>
<keyword evidence="6" id="KW-1185">Reference proteome</keyword>
<dbReference type="PROSITE" id="PS51125">
    <property type="entry name" value="NHL"/>
    <property type="match status" value="5"/>
</dbReference>
<feature type="repeat" description="NHL" evidence="2">
    <location>
        <begin position="503"/>
        <end position="533"/>
    </location>
</feature>
<proteinExistence type="predicted"/>
<evidence type="ECO:0000313" key="6">
    <source>
        <dbReference type="Proteomes" id="UP000600247"/>
    </source>
</evidence>
<dbReference type="InterPro" id="IPR011042">
    <property type="entry name" value="6-blade_b-propeller_TolB-like"/>
</dbReference>
<evidence type="ECO:0000256" key="1">
    <source>
        <dbReference type="ARBA" id="ARBA00022737"/>
    </source>
</evidence>
<sequence length="1072" mass="112621">MLAACLTIGSAFGTGGIFIAVAAGSVSEYVFEAAIPERIYPFDQLQDVETDAQGNVYVIANDGNRIEQYDRDGSRLAVWQGDQHFNPQSVAVDAAGFVYAVNDDEVLKLDISQAEPVASWDASGRGIGGDGIAIDSESGILYAADYDSSVIHLLDTATGDWSYWDSFEPGELIVESFFHPKDVSVDAEGKVYISDYQDVESDQWSRIVVLDQNGQYVDEMVDEEGNYGDIYGIDVGRSGQLYATDYDRNQVIVFDSNWSVLAQFGEYGAGPGQFDGLQEIAVDAEGIIYVADRFNDRVQQFHADYSHAASWGTKGTGAGSFQYPSGIAIDTSGNVYVADTGNERVQLFDDNLNYLAEQGGYGGAGTFQPTALAVDKSGDLYITSYSELYKFSASAGRAELLAYGLSDPRGVAIDADGDIYVASSGAQTVVKLNPEGEVQPFISEEAIEQLQQGFDFRPEAIAIDSDHDKVYVSYGYGQNIAVLDRKEGTLLDANWGNPEGDAFNHIGGIALDSLGHVYVTDSATSRIQKFDASGGLLAAWGSQGSGKGQLNWPTSIAVNAAGDVFVNDSENQRIQKFKYTDGGNGGEPGGGNGGEPGGGNGGEPGGGNGGEPGGGNGGEPGGGNGGEPGGGNGGEPGGGNGGEPGGNNGGPAGGSSPVNSGHAVSGNTTGAALLKGAGISESNGHTSILVTEKAVEDLLTVTPKPDLVKLSVNAKINGVELSLPGALMEWAVANPAATLEIETAFGTITIHLADLQTAVKREERLLLTLQVADEKTESIAKQTAAAAGASFSGASLIRYELQAATKDGGKRSLSLTKGYVELKIREGDSSGSTGSLLGAMFSMDGGRFYPVSMRSADGWATLKLKNGGYATILKHRAEFRDLKAAAYAEQAITVLADRFIVQGDGAGQFKPLDPLTRAQFTAMILRAIGIDTQAGSGSEQSSVFPDVNSNSWYAGTVTEAYRLGLVQGSADGKFNPEQPLSRQEMVTMIYHALAFNGKIPGWSKEEAERVKAEFADGGAIAPWAAEAAAFAKSLGIVRGNEKEQFEPLAIANRAQGAIVIYELLRKLELLEQ</sequence>